<evidence type="ECO:0000313" key="8">
    <source>
        <dbReference type="Proteomes" id="UP001203852"/>
    </source>
</evidence>
<proteinExistence type="predicted"/>
<feature type="compositionally biased region" description="Basic and acidic residues" evidence="5">
    <location>
        <begin position="567"/>
        <end position="576"/>
    </location>
</feature>
<keyword evidence="2 6" id="KW-0812">Transmembrane</keyword>
<dbReference type="GO" id="GO:0016020">
    <property type="term" value="C:membrane"/>
    <property type="evidence" value="ECO:0007669"/>
    <property type="project" value="UniProtKB-SubCell"/>
</dbReference>
<feature type="compositionally biased region" description="Polar residues" evidence="5">
    <location>
        <begin position="445"/>
        <end position="460"/>
    </location>
</feature>
<dbReference type="Pfam" id="PF03619">
    <property type="entry name" value="Solute_trans_a"/>
    <property type="match status" value="1"/>
</dbReference>
<feature type="transmembrane region" description="Helical" evidence="6">
    <location>
        <begin position="17"/>
        <end position="40"/>
    </location>
</feature>
<evidence type="ECO:0000313" key="7">
    <source>
        <dbReference type="EMBL" id="KAI1611676.1"/>
    </source>
</evidence>
<keyword evidence="8" id="KW-1185">Reference proteome</keyword>
<feature type="compositionally biased region" description="Basic and acidic residues" evidence="5">
    <location>
        <begin position="501"/>
        <end position="510"/>
    </location>
</feature>
<feature type="transmembrane region" description="Helical" evidence="6">
    <location>
        <begin position="180"/>
        <end position="204"/>
    </location>
</feature>
<feature type="region of interest" description="Disordered" evidence="5">
    <location>
        <begin position="561"/>
        <end position="632"/>
    </location>
</feature>
<sequence>MITTLAAGGTGDRLTRITIILAGVAALVSSLISFLSIWLQTKNYRKPMLQRYVIRILLMVPIYAASSWASIMSLTAAFYLDPLRDIYEAFTIYTFLQLLINFLGGERSLIIMMHGRPPVSHPWPINLCCSKVDISDPHTFLAIKRGILQYAWLKPILGILTIVLKSTGTYHEGYIGLNSGYLWLGILYNASVTLSLYSLAMFWVCMNDDLKPFRPMPKFLCIKLIIFASYWQGFFLSILQFLGAIPNNVPGYTSDNLAAAIQDALICFEMPLFAMSHWYAFSWHDYADITISAARMPVRFALRDAFGPRDLIEDTKETFRGNHYDYRHFDSSDNAIAHEESHSRVARMMDGMRYERGGKGKYWIPKPQQVNARTPLLPERGSSRAPAPETRGKAHEYRAADPDWEIGIDAEDERLFTNARALEFGDWNYPVITAHEARREDWMNHNPNILSTSTNRNLFQPTKDRKDRRRSEIQKSIQKGKNRSGSSSQGSSDDPANRGAIESKLKRDRSQSASGQSDRSQLVDLIVEDTEAEEAERVRARKEGGDAWNRNQAKHFVRTYSIDDEAREGQEIREGFDPSTIPAKAPPEHAVEEEETEDEEGEGGDGDGHGQDSGQKGRYGSLVGEDNVWGQR</sequence>
<accession>A0AAN6IBU7</accession>
<feature type="region of interest" description="Disordered" evidence="5">
    <location>
        <begin position="373"/>
        <end position="398"/>
    </location>
</feature>
<dbReference type="Proteomes" id="UP001203852">
    <property type="component" value="Unassembled WGS sequence"/>
</dbReference>
<dbReference type="InterPro" id="IPR005178">
    <property type="entry name" value="Ostalpha/TMEM184C"/>
</dbReference>
<feature type="transmembrane region" description="Helical" evidence="6">
    <location>
        <begin position="224"/>
        <end position="245"/>
    </location>
</feature>
<dbReference type="EMBL" id="MU404356">
    <property type="protein sequence ID" value="KAI1611676.1"/>
    <property type="molecule type" value="Genomic_DNA"/>
</dbReference>
<evidence type="ECO:0000256" key="6">
    <source>
        <dbReference type="SAM" id="Phobius"/>
    </source>
</evidence>
<feature type="region of interest" description="Disordered" evidence="5">
    <location>
        <begin position="445"/>
        <end position="524"/>
    </location>
</feature>
<feature type="compositionally biased region" description="Polar residues" evidence="5">
    <location>
        <begin position="511"/>
        <end position="520"/>
    </location>
</feature>
<feature type="transmembrane region" description="Helical" evidence="6">
    <location>
        <begin position="150"/>
        <end position="168"/>
    </location>
</feature>
<feature type="transmembrane region" description="Helical" evidence="6">
    <location>
        <begin position="86"/>
        <end position="104"/>
    </location>
</feature>
<protein>
    <submittedName>
        <fullName evidence="7">Organic solute transporter Ostalpha-domain-containing protein</fullName>
    </submittedName>
</protein>
<dbReference type="SMART" id="SM01417">
    <property type="entry name" value="Solute_trans_a"/>
    <property type="match status" value="1"/>
</dbReference>
<keyword evidence="3 6" id="KW-1133">Transmembrane helix</keyword>
<evidence type="ECO:0000256" key="4">
    <source>
        <dbReference type="ARBA" id="ARBA00023136"/>
    </source>
</evidence>
<evidence type="ECO:0000256" key="3">
    <source>
        <dbReference type="ARBA" id="ARBA00022989"/>
    </source>
</evidence>
<evidence type="ECO:0000256" key="2">
    <source>
        <dbReference type="ARBA" id="ARBA00022692"/>
    </source>
</evidence>
<organism evidence="7 8">
    <name type="scientific">Exophiala viscosa</name>
    <dbReference type="NCBI Taxonomy" id="2486360"/>
    <lineage>
        <taxon>Eukaryota</taxon>
        <taxon>Fungi</taxon>
        <taxon>Dikarya</taxon>
        <taxon>Ascomycota</taxon>
        <taxon>Pezizomycotina</taxon>
        <taxon>Eurotiomycetes</taxon>
        <taxon>Chaetothyriomycetidae</taxon>
        <taxon>Chaetothyriales</taxon>
        <taxon>Herpotrichiellaceae</taxon>
        <taxon>Exophiala</taxon>
    </lineage>
</organism>
<evidence type="ECO:0000256" key="5">
    <source>
        <dbReference type="SAM" id="MobiDB-lite"/>
    </source>
</evidence>
<comment type="caution">
    <text evidence="7">The sequence shown here is derived from an EMBL/GenBank/DDBJ whole genome shotgun (WGS) entry which is preliminary data.</text>
</comment>
<keyword evidence="4 6" id="KW-0472">Membrane</keyword>
<feature type="transmembrane region" description="Helical" evidence="6">
    <location>
        <begin position="52"/>
        <end position="80"/>
    </location>
</feature>
<dbReference type="AlphaFoldDB" id="A0AAN6IBU7"/>
<dbReference type="PANTHER" id="PTHR23423">
    <property type="entry name" value="ORGANIC SOLUTE TRANSPORTER-RELATED"/>
    <property type="match status" value="1"/>
</dbReference>
<name>A0AAN6IBU7_9EURO</name>
<feature type="compositionally biased region" description="Basic and acidic residues" evidence="5">
    <location>
        <begin position="462"/>
        <end position="473"/>
    </location>
</feature>
<evidence type="ECO:0000256" key="1">
    <source>
        <dbReference type="ARBA" id="ARBA00004141"/>
    </source>
</evidence>
<comment type="subcellular location">
    <subcellularLocation>
        <location evidence="1">Membrane</location>
        <topology evidence="1">Multi-pass membrane protein</topology>
    </subcellularLocation>
</comment>
<feature type="compositionally biased region" description="Acidic residues" evidence="5">
    <location>
        <begin position="591"/>
        <end position="605"/>
    </location>
</feature>
<gene>
    <name evidence="7" type="ORF">EDD36DRAFT_420622</name>
</gene>
<reference evidence="7" key="1">
    <citation type="journal article" date="2022" name="bioRxiv">
        <title>Deciphering the potential niche of two novel black yeast fungi from a biological soil crust based on their genomes, phenotypes, and melanin regulation.</title>
        <authorList>
            <consortium name="DOE Joint Genome Institute"/>
            <person name="Carr E.C."/>
            <person name="Barton Q."/>
            <person name="Grambo S."/>
            <person name="Sullivan M."/>
            <person name="Renfro C.M."/>
            <person name="Kuo A."/>
            <person name="Pangilinan J."/>
            <person name="Lipzen A."/>
            <person name="Keymanesh K."/>
            <person name="Savage E."/>
            <person name="Barry K."/>
            <person name="Grigoriev I.V."/>
            <person name="Riekhof W.R."/>
            <person name="Harris S.S."/>
        </authorList>
    </citation>
    <scope>NUCLEOTIDE SEQUENCE</scope>
    <source>
        <strain evidence="7">JF 03-4F</strain>
    </source>
</reference>